<organism evidence="1 2">
    <name type="scientific">Holothuria leucospilota</name>
    <name type="common">Black long sea cucumber</name>
    <name type="synonym">Mertensiothuria leucospilota</name>
    <dbReference type="NCBI Taxonomy" id="206669"/>
    <lineage>
        <taxon>Eukaryota</taxon>
        <taxon>Metazoa</taxon>
        <taxon>Echinodermata</taxon>
        <taxon>Eleutherozoa</taxon>
        <taxon>Echinozoa</taxon>
        <taxon>Holothuroidea</taxon>
        <taxon>Aspidochirotacea</taxon>
        <taxon>Aspidochirotida</taxon>
        <taxon>Holothuriidae</taxon>
        <taxon>Holothuria</taxon>
    </lineage>
</organism>
<dbReference type="Proteomes" id="UP001152320">
    <property type="component" value="Chromosome 12"/>
</dbReference>
<evidence type="ECO:0000313" key="1">
    <source>
        <dbReference type="EMBL" id="KAJ8031421.1"/>
    </source>
</evidence>
<accession>A0A9Q1BRE6</accession>
<comment type="caution">
    <text evidence="1">The sequence shown here is derived from an EMBL/GenBank/DDBJ whole genome shotgun (WGS) entry which is preliminary data.</text>
</comment>
<proteinExistence type="predicted"/>
<reference evidence="1" key="1">
    <citation type="submission" date="2021-10" db="EMBL/GenBank/DDBJ databases">
        <title>Tropical sea cucumber genome reveals ecological adaptation and Cuvierian tubules defense mechanism.</title>
        <authorList>
            <person name="Chen T."/>
        </authorList>
    </citation>
    <scope>NUCLEOTIDE SEQUENCE</scope>
    <source>
        <strain evidence="1">Nanhai2018</strain>
        <tissue evidence="1">Muscle</tissue>
    </source>
</reference>
<sequence>MQGVRCSMNAFILEKSLTNAVIVGCASLTEKANVGTKEHMHLTKEEGSGFRLEVVQCQLRTRRIKRLHVCLRICDGVKG</sequence>
<keyword evidence="2" id="KW-1185">Reference proteome</keyword>
<gene>
    <name evidence="1" type="ORF">HOLleu_24606</name>
</gene>
<dbReference type="EMBL" id="JAIZAY010000012">
    <property type="protein sequence ID" value="KAJ8031421.1"/>
    <property type="molecule type" value="Genomic_DNA"/>
</dbReference>
<protein>
    <submittedName>
        <fullName evidence="1">Uncharacterized protein</fullName>
    </submittedName>
</protein>
<evidence type="ECO:0000313" key="2">
    <source>
        <dbReference type="Proteomes" id="UP001152320"/>
    </source>
</evidence>
<name>A0A9Q1BRE6_HOLLE</name>
<dbReference type="AlphaFoldDB" id="A0A9Q1BRE6"/>